<feature type="region of interest" description="Disordered" evidence="3">
    <location>
        <begin position="304"/>
        <end position="357"/>
    </location>
</feature>
<feature type="compositionally biased region" description="Low complexity" evidence="3">
    <location>
        <begin position="233"/>
        <end position="250"/>
    </location>
</feature>
<dbReference type="SUPFAM" id="SSF54928">
    <property type="entry name" value="RNA-binding domain, RBD"/>
    <property type="match status" value="1"/>
</dbReference>
<dbReference type="PROSITE" id="PS50102">
    <property type="entry name" value="RRM"/>
    <property type="match status" value="1"/>
</dbReference>
<dbReference type="GO" id="GO:0003723">
    <property type="term" value="F:RNA binding"/>
    <property type="evidence" value="ECO:0007669"/>
    <property type="project" value="UniProtKB-UniRule"/>
</dbReference>
<dbReference type="PANTHER" id="PTHR23189">
    <property type="entry name" value="RNA RECOGNITION MOTIF-CONTAINING"/>
    <property type="match status" value="1"/>
</dbReference>
<dbReference type="InterPro" id="IPR012677">
    <property type="entry name" value="Nucleotide-bd_a/b_plait_sf"/>
</dbReference>
<evidence type="ECO:0000256" key="1">
    <source>
        <dbReference type="ARBA" id="ARBA00022884"/>
    </source>
</evidence>
<evidence type="ECO:0000256" key="3">
    <source>
        <dbReference type="SAM" id="MobiDB-lite"/>
    </source>
</evidence>
<dbReference type="CDD" id="cd00590">
    <property type="entry name" value="RRM_SF"/>
    <property type="match status" value="1"/>
</dbReference>
<accession>A0A0F7SJ55</accession>
<feature type="domain" description="RRM" evidence="4">
    <location>
        <begin position="151"/>
        <end position="226"/>
    </location>
</feature>
<feature type="compositionally biased region" description="Basic and acidic residues" evidence="3">
    <location>
        <begin position="119"/>
        <end position="136"/>
    </location>
</feature>
<evidence type="ECO:0000259" key="4">
    <source>
        <dbReference type="PROSITE" id="PS50102"/>
    </source>
</evidence>
<dbReference type="InterPro" id="IPR035979">
    <property type="entry name" value="RBD_domain_sf"/>
</dbReference>
<reference evidence="5" key="1">
    <citation type="submission" date="2014-08" db="EMBL/GenBank/DDBJ databases">
        <authorList>
            <person name="Sharma Rahul"/>
            <person name="Thines Marco"/>
        </authorList>
    </citation>
    <scope>NUCLEOTIDE SEQUENCE</scope>
</reference>
<dbReference type="InterPro" id="IPR000504">
    <property type="entry name" value="RRM_dom"/>
</dbReference>
<evidence type="ECO:0000313" key="5">
    <source>
        <dbReference type="EMBL" id="CDZ97027.1"/>
    </source>
</evidence>
<keyword evidence="1 2" id="KW-0694">RNA-binding</keyword>
<proteinExistence type="predicted"/>
<feature type="region of interest" description="Disordered" evidence="3">
    <location>
        <begin position="83"/>
        <end position="143"/>
    </location>
</feature>
<dbReference type="EMBL" id="LN483167">
    <property type="protein sequence ID" value="CDZ97027.1"/>
    <property type="molecule type" value="Genomic_DNA"/>
</dbReference>
<dbReference type="Gene3D" id="3.30.70.330">
    <property type="match status" value="1"/>
</dbReference>
<protein>
    <submittedName>
        <fullName evidence="5">RNA-binding protein (RRM superfamily)</fullName>
    </submittedName>
</protein>
<evidence type="ECO:0000256" key="2">
    <source>
        <dbReference type="PROSITE-ProRule" id="PRU00176"/>
    </source>
</evidence>
<feature type="compositionally biased region" description="Polar residues" evidence="3">
    <location>
        <begin position="251"/>
        <end position="263"/>
    </location>
</feature>
<dbReference type="AlphaFoldDB" id="A0A0F7SJ55"/>
<feature type="region of interest" description="Disordered" evidence="3">
    <location>
        <begin position="1"/>
        <end position="51"/>
    </location>
</feature>
<feature type="region of interest" description="Disordered" evidence="3">
    <location>
        <begin position="229"/>
        <end position="269"/>
    </location>
</feature>
<feature type="compositionally biased region" description="Polar residues" evidence="3">
    <location>
        <begin position="316"/>
        <end position="327"/>
    </location>
</feature>
<organism evidence="5">
    <name type="scientific">Phaffia rhodozyma</name>
    <name type="common">Yeast</name>
    <name type="synonym">Xanthophyllomyces dendrorhous</name>
    <dbReference type="NCBI Taxonomy" id="264483"/>
    <lineage>
        <taxon>Eukaryota</taxon>
        <taxon>Fungi</taxon>
        <taxon>Dikarya</taxon>
        <taxon>Basidiomycota</taxon>
        <taxon>Agaricomycotina</taxon>
        <taxon>Tremellomycetes</taxon>
        <taxon>Cystofilobasidiales</taxon>
        <taxon>Mrakiaceae</taxon>
        <taxon>Phaffia</taxon>
    </lineage>
</organism>
<sequence length="357" mass="37825">MYSEQDRAQESIMDIDSFSKSRPRRSANDSRQQPYRRTLLPYAPPTHSTSERWSHDLFGAMIPGGNLAFRLNKNDTAAAKIAARNGGRGGGRDNDLLDPGLDLFGKKEETEKNAQIPSRPRDARPSQPQRENKTPAEKGIGIKGASMVNKKMVEVGNLAPGTTAEDVKMTFNTFGAIVSSSISSQTNQSVTVLIEFAKPTFAEAAISAFHGQIADGRTISVQFSSPQLSISVPTAPSSQQPRSRPTPSGPAASNKNAGSSLSNRLAPVAPRAPAPGGLFGRLGLVSGQSESGAGKKSLEKLVEGGDLMDGIGGSSKMYSDTMDTSSNPRPRQAGRGRGGKRGGSQRSRRGVGNMDID</sequence>
<dbReference type="SMART" id="SM00360">
    <property type="entry name" value="RRM"/>
    <property type="match status" value="1"/>
</dbReference>
<dbReference type="Pfam" id="PF00076">
    <property type="entry name" value="RRM_1"/>
    <property type="match status" value="1"/>
</dbReference>
<name>A0A0F7SJ55_PHARH</name>